<keyword evidence="1" id="KW-0378">Hydrolase</keyword>
<reference evidence="4" key="1">
    <citation type="submission" date="2023-10" db="EMBL/GenBank/DDBJ databases">
        <title>Chromosome-level genome of the transformable northern wattle, Acacia crassicarpa.</title>
        <authorList>
            <person name="Massaro I."/>
            <person name="Sinha N.R."/>
            <person name="Poethig S."/>
            <person name="Leichty A.R."/>
        </authorList>
    </citation>
    <scope>NUCLEOTIDE SEQUENCE</scope>
    <source>
        <strain evidence="4">Acra3RX</strain>
        <tissue evidence="4">Leaf</tissue>
    </source>
</reference>
<dbReference type="Pfam" id="PF07910">
    <property type="entry name" value="Peptidase_C78"/>
    <property type="match status" value="2"/>
</dbReference>
<dbReference type="Gene3D" id="3.90.70.130">
    <property type="match status" value="2"/>
</dbReference>
<sequence>MDSSTCPFCGLSVPSSELEWHADSHFQDDDGRRQQQQLAMDFELAQQFALPPNSPPPSVPVEHAVSSVQFETIPGDKNSVCGGRARYIGTCKMEEKKSCLIDLQMRSTFHKVEGGLMALLRNCLEYEPGDSKALLTGYVDHFQSIESEDVGWGCGWRNIQMLSSHLMAQMPQAREVLFGGSGFVPDITSLQRWLEIAWESGFDAAGSDQFNHVIYGSEKWIGTTECAALLRSFGLRARVVDFGPKESESLYLSVPGSSMGAMQMKNCKGCRRKASHFYGPMDRYLSRDVSHVKSSENDKSNSSVIQPDDTMDKACDDNANKCKGHQVLIDFVWNYFSNNCSIQFGHRSVVVSEKSPLYFQHDGHSRTIVGIQVKRERTGALQYSLLIFDPSHKTAALESSLRGKVGWQRYIKRGIHTLKKPQYQLCYVDPGIAGEEEMENLKIVDSTFLEL</sequence>
<evidence type="ECO:0000256" key="1">
    <source>
        <dbReference type="ARBA" id="ARBA00022801"/>
    </source>
</evidence>
<accession>A0AAE1KHF2</accession>
<dbReference type="InterPro" id="IPR012462">
    <property type="entry name" value="UFSP1/2_DUB_cat"/>
</dbReference>
<evidence type="ECO:0000313" key="4">
    <source>
        <dbReference type="EMBL" id="KAK4273800.1"/>
    </source>
</evidence>
<feature type="domain" description="UFSP1/2/DUB catalytic" evidence="3">
    <location>
        <begin position="320"/>
        <end position="426"/>
    </location>
</feature>
<comment type="caution">
    <text evidence="4">The sequence shown here is derived from an EMBL/GenBank/DDBJ whole genome shotgun (WGS) entry which is preliminary data.</text>
</comment>
<evidence type="ECO:0000256" key="2">
    <source>
        <dbReference type="SAM" id="MobiDB-lite"/>
    </source>
</evidence>
<evidence type="ECO:0000313" key="5">
    <source>
        <dbReference type="Proteomes" id="UP001293593"/>
    </source>
</evidence>
<feature type="region of interest" description="Disordered" evidence="2">
    <location>
        <begin position="289"/>
        <end position="310"/>
    </location>
</feature>
<dbReference type="PANTHER" id="PTHR48153:SF4">
    <property type="entry name" value="UBIQUITIN CARBOXYL-TERMINAL HYDROLASE MUG105"/>
    <property type="match status" value="1"/>
</dbReference>
<dbReference type="EMBL" id="JAWXYG010000004">
    <property type="protein sequence ID" value="KAK4273800.1"/>
    <property type="molecule type" value="Genomic_DNA"/>
</dbReference>
<keyword evidence="5" id="KW-1185">Reference proteome</keyword>
<feature type="domain" description="UFSP1/2/DUB catalytic" evidence="3">
    <location>
        <begin position="136"/>
        <end position="246"/>
    </location>
</feature>
<name>A0AAE1KHF2_9FABA</name>
<gene>
    <name evidence="4" type="ORF">QN277_017126</name>
</gene>
<organism evidence="4 5">
    <name type="scientific">Acacia crassicarpa</name>
    <name type="common">northern wattle</name>
    <dbReference type="NCBI Taxonomy" id="499986"/>
    <lineage>
        <taxon>Eukaryota</taxon>
        <taxon>Viridiplantae</taxon>
        <taxon>Streptophyta</taxon>
        <taxon>Embryophyta</taxon>
        <taxon>Tracheophyta</taxon>
        <taxon>Spermatophyta</taxon>
        <taxon>Magnoliopsida</taxon>
        <taxon>eudicotyledons</taxon>
        <taxon>Gunneridae</taxon>
        <taxon>Pentapetalae</taxon>
        <taxon>rosids</taxon>
        <taxon>fabids</taxon>
        <taxon>Fabales</taxon>
        <taxon>Fabaceae</taxon>
        <taxon>Caesalpinioideae</taxon>
        <taxon>mimosoid clade</taxon>
        <taxon>Acacieae</taxon>
        <taxon>Acacia</taxon>
    </lineage>
</organism>
<feature type="compositionally biased region" description="Basic and acidic residues" evidence="2">
    <location>
        <begin position="289"/>
        <end position="299"/>
    </location>
</feature>
<dbReference type="Proteomes" id="UP001293593">
    <property type="component" value="Unassembled WGS sequence"/>
</dbReference>
<dbReference type="GO" id="GO:0019783">
    <property type="term" value="F:ubiquitin-like protein peptidase activity"/>
    <property type="evidence" value="ECO:0007669"/>
    <property type="project" value="TreeGrafter"/>
</dbReference>
<dbReference type="AlphaFoldDB" id="A0AAE1KHF2"/>
<dbReference type="PANTHER" id="PTHR48153">
    <property type="entry name" value="UFM1-SPECIFIC PROTEASE 2"/>
    <property type="match status" value="1"/>
</dbReference>
<evidence type="ECO:0000259" key="3">
    <source>
        <dbReference type="Pfam" id="PF07910"/>
    </source>
</evidence>
<protein>
    <recommendedName>
        <fullName evidence="3">UFSP1/2/DUB catalytic domain-containing protein</fullName>
    </recommendedName>
</protein>
<proteinExistence type="predicted"/>